<evidence type="ECO:0000313" key="1">
    <source>
        <dbReference type="EMBL" id="OIK28323.1"/>
    </source>
</evidence>
<dbReference type="Proteomes" id="UP000034838">
    <property type="component" value="Unassembled WGS sequence"/>
</dbReference>
<keyword evidence="2" id="KW-1185">Reference proteome</keyword>
<dbReference type="AlphaFoldDB" id="A0A1J4Q552"/>
<comment type="caution">
    <text evidence="1">The sequence shown here is derived from an EMBL/GenBank/DDBJ whole genome shotgun (WGS) entry which is preliminary data.</text>
</comment>
<dbReference type="SUPFAM" id="SSF103473">
    <property type="entry name" value="MFS general substrate transporter"/>
    <property type="match status" value="1"/>
</dbReference>
<proteinExistence type="predicted"/>
<organism evidence="1 2">
    <name type="scientific">Streptomyces malaysiense</name>
    <dbReference type="NCBI Taxonomy" id="1428626"/>
    <lineage>
        <taxon>Bacteria</taxon>
        <taxon>Bacillati</taxon>
        <taxon>Actinomycetota</taxon>
        <taxon>Actinomycetes</taxon>
        <taxon>Kitasatosporales</taxon>
        <taxon>Streptomycetaceae</taxon>
        <taxon>Streptomyces</taxon>
    </lineage>
</organism>
<protein>
    <submittedName>
        <fullName evidence="1">Uncharacterized protein</fullName>
    </submittedName>
</protein>
<evidence type="ECO:0000313" key="2">
    <source>
        <dbReference type="Proteomes" id="UP000034838"/>
    </source>
</evidence>
<dbReference type="InterPro" id="IPR036259">
    <property type="entry name" value="MFS_trans_sf"/>
</dbReference>
<name>A0A1J4Q552_9ACTN</name>
<reference evidence="1" key="1">
    <citation type="submission" date="2016-10" db="EMBL/GenBank/DDBJ databases">
        <title>Genome sequence of Streptomyces malaysiense MUSC 136.</title>
        <authorList>
            <person name="Lee L.-H."/>
            <person name="Ser H.-L."/>
        </authorList>
    </citation>
    <scope>NUCLEOTIDE SEQUENCE [LARGE SCALE GENOMIC DNA]</scope>
    <source>
        <strain evidence="1">MUSC 136</strain>
    </source>
</reference>
<gene>
    <name evidence="1" type="ORF">VT52_006560</name>
</gene>
<accession>A0A1J4Q552</accession>
<dbReference type="EMBL" id="LBDA02000012">
    <property type="protein sequence ID" value="OIK28323.1"/>
    <property type="molecule type" value="Genomic_DNA"/>
</dbReference>
<sequence>MTDTEPGAIREKGRPGFDRRLLPPMLLGSVLNPVNSTIISVALVPIGKALGAPASQTAWLVCATSREFS</sequence>